<evidence type="ECO:0000313" key="2">
    <source>
        <dbReference type="EMBL" id="ALN82931.1"/>
    </source>
</evidence>
<dbReference type="PATRIC" id="fig|84531.8.peg.4819"/>
<evidence type="ECO:0000256" key="1">
    <source>
        <dbReference type="SAM" id="MobiDB-lite"/>
    </source>
</evidence>
<organism evidence="2 3">
    <name type="scientific">Lysobacter antibioticus</name>
    <dbReference type="NCBI Taxonomy" id="84531"/>
    <lineage>
        <taxon>Bacteria</taxon>
        <taxon>Pseudomonadati</taxon>
        <taxon>Pseudomonadota</taxon>
        <taxon>Gammaproteobacteria</taxon>
        <taxon>Lysobacterales</taxon>
        <taxon>Lysobacteraceae</taxon>
        <taxon>Lysobacter</taxon>
    </lineage>
</organism>
<dbReference type="AlphaFoldDB" id="A0A0S2FHF3"/>
<evidence type="ECO:0000313" key="3">
    <source>
        <dbReference type="Proteomes" id="UP000060787"/>
    </source>
</evidence>
<feature type="compositionally biased region" description="Pro residues" evidence="1">
    <location>
        <begin position="1"/>
        <end position="11"/>
    </location>
</feature>
<proteinExistence type="predicted"/>
<protein>
    <submittedName>
        <fullName evidence="2">Uncharacterized protein</fullName>
    </submittedName>
</protein>
<dbReference type="EMBL" id="CP011129">
    <property type="protein sequence ID" value="ALN82931.1"/>
    <property type="molecule type" value="Genomic_DNA"/>
</dbReference>
<dbReference type="Proteomes" id="UP000060787">
    <property type="component" value="Chromosome"/>
</dbReference>
<sequence length="38" mass="4501">MSAYALPPPACRPDRPRRFDAARRDATRRRAQAMREMR</sequence>
<dbReference type="KEGG" id="lab:LA76x_4828"/>
<name>A0A0S2FHF3_LYSAN</name>
<feature type="compositionally biased region" description="Basic and acidic residues" evidence="1">
    <location>
        <begin position="12"/>
        <end position="25"/>
    </location>
</feature>
<reference evidence="2 3" key="1">
    <citation type="journal article" date="2015" name="BMC Genomics">
        <title>Comparative genomics and metabolic profiling of the genus Lysobacter.</title>
        <authorList>
            <person name="de Bruijn I."/>
            <person name="Cheng X."/>
            <person name="de Jager V."/>
            <person name="Exposito R.G."/>
            <person name="Watrous J."/>
            <person name="Patel N."/>
            <person name="Postma J."/>
            <person name="Dorrestein P.C."/>
            <person name="Kobayashi D."/>
            <person name="Raaijmakers J.M."/>
        </authorList>
    </citation>
    <scope>NUCLEOTIDE SEQUENCE [LARGE SCALE GENOMIC DNA]</scope>
    <source>
        <strain evidence="2 3">76</strain>
    </source>
</reference>
<gene>
    <name evidence="2" type="ORF">LA76x_4828</name>
</gene>
<feature type="region of interest" description="Disordered" evidence="1">
    <location>
        <begin position="1"/>
        <end position="38"/>
    </location>
</feature>
<keyword evidence="3" id="KW-1185">Reference proteome</keyword>
<accession>A0A0S2FHF3</accession>